<feature type="domain" description="Homing endonuclease LAGLIDADG" evidence="1">
    <location>
        <begin position="197"/>
        <end position="252"/>
    </location>
</feature>
<feature type="domain" description="Homing endonuclease LAGLIDADG" evidence="1">
    <location>
        <begin position="298"/>
        <end position="341"/>
    </location>
</feature>
<protein>
    <submittedName>
        <fullName evidence="2">Putative LAGLIDADG homing endonuclease</fullName>
    </submittedName>
</protein>
<keyword evidence="2" id="KW-0378">Hydrolase</keyword>
<accession>A0A097KP94</accession>
<sequence length="382" mass="44191">MNKQNKAKIGSSETTREAFVFNLDQVLPSFTPLNGEEMEKKRIFLEWFIGFVEGDGSFALRKFATLKNPKNQRPSLEINQKQPKALYEIKKALGFGRVISVSERKTGRNYYRYSVYKLSHIKQLIALLNGNLLLDKTEKRFANWVTVYNRLCDQRAELSLQRAVESRTEHYLLQQDLGEKITLKQSARELDLNSAWLAGFTDAEGGFYASLSANKRNATRFRERLKFYIAQKGEQQLLQKIDALVQAASVEKLAAKFSPADLEKTCVCAASLDAEAGDAKPRYCEKCVHAVLCESSHIGVRKDEIYRLELTRRENLEALVDYFDRYPLLTKKRLMFIRWKRLVLRTHAIRKTALESQKGMRRYKKLYASVGRIREAYNMDQD</sequence>
<organism evidence="2">
    <name type="scientific">Paradoxia multiseta</name>
    <dbReference type="NCBI Taxonomy" id="249350"/>
    <lineage>
        <taxon>Eukaryota</taxon>
        <taxon>Viridiplantae</taxon>
        <taxon>Chlorophyta</taxon>
        <taxon>core chlorophytes</taxon>
        <taxon>Trebouxiophyceae</taxon>
        <taxon>Trebouxiophyceae incertae sedis</taxon>
        <taxon>Coccomyxaceae</taxon>
        <taxon>Paradoxia</taxon>
    </lineage>
</organism>
<dbReference type="GO" id="GO:0004519">
    <property type="term" value="F:endonuclease activity"/>
    <property type="evidence" value="ECO:0007669"/>
    <property type="project" value="UniProtKB-KW"/>
</dbReference>
<keyword evidence="2" id="KW-0255">Endonuclease</keyword>
<dbReference type="Gene3D" id="3.10.28.10">
    <property type="entry name" value="Homing endonucleases"/>
    <property type="match status" value="2"/>
</dbReference>
<dbReference type="InterPro" id="IPR027434">
    <property type="entry name" value="Homing_endonucl"/>
</dbReference>
<name>A0A097KP94_9CHLO</name>
<keyword evidence="2" id="KW-0540">Nuclease</keyword>
<dbReference type="PANTHER" id="PTHR36181">
    <property type="entry name" value="INTRON-ENCODED ENDONUCLEASE AI3-RELATED"/>
    <property type="match status" value="1"/>
</dbReference>
<dbReference type="Pfam" id="PF00961">
    <property type="entry name" value="LAGLIDADG_1"/>
    <property type="match status" value="3"/>
</dbReference>
<dbReference type="InterPro" id="IPR004860">
    <property type="entry name" value="LAGLIDADG_dom"/>
</dbReference>
<dbReference type="GeneID" id="22160283"/>
<proteinExistence type="predicted"/>
<keyword evidence="2" id="KW-0934">Plastid</keyword>
<dbReference type="AlphaFoldDB" id="A0A097KP94"/>
<dbReference type="EMBL" id="KM462879">
    <property type="protein sequence ID" value="AIT94985.1"/>
    <property type="molecule type" value="Genomic_DNA"/>
</dbReference>
<evidence type="ECO:0000259" key="1">
    <source>
        <dbReference type="Pfam" id="PF00961"/>
    </source>
</evidence>
<reference evidence="2" key="1">
    <citation type="journal article" date="2014" name="BMC Evol. Biol.">
        <title>Chloroplast phylogenomic analysis resolves deep-level relationships within the green algal class Trebouxiophyceae.</title>
        <authorList>
            <person name="Lemieux C."/>
            <person name="Otis C."/>
            <person name="Turmel M."/>
        </authorList>
    </citation>
    <scope>NUCLEOTIDE SEQUENCE</scope>
</reference>
<dbReference type="SUPFAM" id="SSF55608">
    <property type="entry name" value="Homing endonucleases"/>
    <property type="match status" value="2"/>
</dbReference>
<dbReference type="PANTHER" id="PTHR36181:SF2">
    <property type="entry name" value="INTRON-ENCODED ENDONUCLEASE AI3-RELATED"/>
    <property type="match status" value="1"/>
</dbReference>
<keyword evidence="2" id="KW-0150">Chloroplast</keyword>
<dbReference type="InterPro" id="IPR051289">
    <property type="entry name" value="LAGLIDADG_Endonuclease"/>
</dbReference>
<feature type="domain" description="Homing endonuclease LAGLIDADG" evidence="1">
    <location>
        <begin position="49"/>
        <end position="147"/>
    </location>
</feature>
<evidence type="ECO:0000313" key="2">
    <source>
        <dbReference type="EMBL" id="AIT94985.1"/>
    </source>
</evidence>
<dbReference type="GO" id="GO:0005739">
    <property type="term" value="C:mitochondrion"/>
    <property type="evidence" value="ECO:0007669"/>
    <property type="project" value="UniProtKB-ARBA"/>
</dbReference>
<gene>
    <name evidence="2" type="primary">orf382</name>
</gene>
<dbReference type="RefSeq" id="YP_009106150.1">
    <property type="nucleotide sequence ID" value="NC_025540.1"/>
</dbReference>
<geneLocation type="chloroplast" evidence="2"/>